<accession>A0A8J3GMN1</accession>
<dbReference type="CDD" id="cd04645">
    <property type="entry name" value="LbH_gamma_CA_like"/>
    <property type="match status" value="2"/>
</dbReference>
<keyword evidence="3" id="KW-1185">Reference proteome</keyword>
<name>A0A8J3GMN1_9HYPH</name>
<dbReference type="SUPFAM" id="SSF51161">
    <property type="entry name" value="Trimeric LpxA-like enzymes"/>
    <property type="match status" value="2"/>
</dbReference>
<evidence type="ECO:0000313" key="2">
    <source>
        <dbReference type="EMBL" id="GHD24563.1"/>
    </source>
</evidence>
<dbReference type="Proteomes" id="UP000630142">
    <property type="component" value="Unassembled WGS sequence"/>
</dbReference>
<dbReference type="InterPro" id="IPR011004">
    <property type="entry name" value="Trimer_LpxA-like_sf"/>
</dbReference>
<reference evidence="2" key="2">
    <citation type="submission" date="2020-09" db="EMBL/GenBank/DDBJ databases">
        <authorList>
            <person name="Sun Q."/>
            <person name="Kim S."/>
        </authorList>
    </citation>
    <scope>NUCLEOTIDE SEQUENCE</scope>
    <source>
        <strain evidence="2">KCTC 42249</strain>
    </source>
</reference>
<dbReference type="InterPro" id="IPR047324">
    <property type="entry name" value="LbH_gamma_CA-like"/>
</dbReference>
<protein>
    <recommendedName>
        <fullName evidence="4">UDP-3-O-(3-hydroxymyristoyl)glucosamine N-acyltransferase</fullName>
    </recommendedName>
</protein>
<dbReference type="PANTHER" id="PTHR13061">
    <property type="entry name" value="DYNACTIN SUBUNIT P25"/>
    <property type="match status" value="1"/>
</dbReference>
<proteinExistence type="predicted"/>
<comment type="caution">
    <text evidence="2">The sequence shown here is derived from an EMBL/GenBank/DDBJ whole genome shotgun (WGS) entry which is preliminary data.</text>
</comment>
<dbReference type="InterPro" id="IPR050484">
    <property type="entry name" value="Transf_Hexapept/Carb_Anhydrase"/>
</dbReference>
<gene>
    <name evidence="2" type="ORF">GCM10016234_40770</name>
</gene>
<dbReference type="Gene3D" id="2.160.10.10">
    <property type="entry name" value="Hexapeptide repeat proteins"/>
    <property type="match status" value="2"/>
</dbReference>
<dbReference type="EMBL" id="BMZQ01000008">
    <property type="protein sequence ID" value="GHD24563.1"/>
    <property type="molecule type" value="Genomic_DNA"/>
</dbReference>
<evidence type="ECO:0000256" key="1">
    <source>
        <dbReference type="SAM" id="MobiDB-lite"/>
    </source>
</evidence>
<feature type="region of interest" description="Disordered" evidence="1">
    <location>
        <begin position="438"/>
        <end position="459"/>
    </location>
</feature>
<organism evidence="2 3">
    <name type="scientific">Tianweitania populi</name>
    <dbReference type="NCBI Taxonomy" id="1607949"/>
    <lineage>
        <taxon>Bacteria</taxon>
        <taxon>Pseudomonadati</taxon>
        <taxon>Pseudomonadota</taxon>
        <taxon>Alphaproteobacteria</taxon>
        <taxon>Hyphomicrobiales</taxon>
        <taxon>Phyllobacteriaceae</taxon>
        <taxon>Tianweitania</taxon>
    </lineage>
</organism>
<dbReference type="AlphaFoldDB" id="A0A8J3GMN1"/>
<evidence type="ECO:0000313" key="3">
    <source>
        <dbReference type="Proteomes" id="UP000630142"/>
    </source>
</evidence>
<dbReference type="InterPro" id="IPR001451">
    <property type="entry name" value="Hexapep"/>
</dbReference>
<sequence length="459" mass="48855">MQQSHSRVRELREALKQGSAEAATLLLAHSASLGHERLALRRYLAGRFLGAKQLEPFLPHVRSAAQRLAPSELLTMAHSLASDPSSADDVHLVASELLAVATPYVLPFEGTLPRLATWPDRCGREASLLGRLAMGKGSWLGPGSVIRADGHFVQIGDDFRLGAMSTVHIAHDIYPTIIGDRVSVGRNAVVHACTVGDDCLIEDGAVVLDGSIVESRVLIEAGSTVFPRSTLQSGYVYAGSPARPIRQHSAEEFDRRARALHEDIAAALFASTGSGGHRVEPDQQVFVARTAIVSGNVLAEASSSVFFGCQLDAARNPISIGRNTNVQDNTIIDSSDGAVTIGSDTTIGHNVHLRSCRIGAHSLVGIGSSIATGSMIDDDVLLAAGSTTTPDQHLEGGWLCGGRPARPISKLNEDRRAMMALIVEQYCAYGAAYRKAQEQRATKGGTDGASSIEDRYPDW</sequence>
<dbReference type="RefSeq" id="WP_308430538.1">
    <property type="nucleotide sequence ID" value="NZ_BMZQ01000008.1"/>
</dbReference>
<evidence type="ECO:0008006" key="4">
    <source>
        <dbReference type="Google" id="ProtNLM"/>
    </source>
</evidence>
<dbReference type="Pfam" id="PF14602">
    <property type="entry name" value="Hexapep_2"/>
    <property type="match status" value="1"/>
</dbReference>
<reference evidence="2" key="1">
    <citation type="journal article" date="2014" name="Int. J. Syst. Evol. Microbiol.">
        <title>Complete genome sequence of Corynebacterium casei LMG S-19264T (=DSM 44701T), isolated from a smear-ripened cheese.</title>
        <authorList>
            <consortium name="US DOE Joint Genome Institute (JGI-PGF)"/>
            <person name="Walter F."/>
            <person name="Albersmeier A."/>
            <person name="Kalinowski J."/>
            <person name="Ruckert C."/>
        </authorList>
    </citation>
    <scope>NUCLEOTIDE SEQUENCE</scope>
    <source>
        <strain evidence="2">KCTC 42249</strain>
    </source>
</reference>
<dbReference type="PANTHER" id="PTHR13061:SF29">
    <property type="entry name" value="GAMMA CARBONIC ANHYDRASE-LIKE 1, MITOCHONDRIAL-RELATED"/>
    <property type="match status" value="1"/>
</dbReference>